<dbReference type="RefSeq" id="WP_108127914.1">
    <property type="nucleotide sequence ID" value="NZ_QBKP01000002.1"/>
</dbReference>
<feature type="compositionally biased region" description="Low complexity" evidence="2">
    <location>
        <begin position="68"/>
        <end position="82"/>
    </location>
</feature>
<feature type="compositionally biased region" description="Basic and acidic residues" evidence="2">
    <location>
        <begin position="352"/>
        <end position="372"/>
    </location>
</feature>
<reference evidence="3 4" key="1">
    <citation type="submission" date="2018-04" db="EMBL/GenBank/DDBJ databases">
        <title>Genomic Encyclopedia of Archaeal and Bacterial Type Strains, Phase II (KMG-II): from individual species to whole genera.</title>
        <authorList>
            <person name="Goeker M."/>
        </authorList>
    </citation>
    <scope>NUCLEOTIDE SEQUENCE [LARGE SCALE GENOMIC DNA]</scope>
    <source>
        <strain evidence="3 4">DSM 21823</strain>
    </source>
</reference>
<feature type="compositionally biased region" description="Acidic residues" evidence="2">
    <location>
        <begin position="88"/>
        <end position="104"/>
    </location>
</feature>
<feature type="compositionally biased region" description="Basic and acidic residues" evidence="2">
    <location>
        <begin position="105"/>
        <end position="115"/>
    </location>
</feature>
<gene>
    <name evidence="3" type="ORF">C8N34_102275</name>
</gene>
<dbReference type="AlphaFoldDB" id="A0A2T6B8U7"/>
<evidence type="ECO:0000313" key="3">
    <source>
        <dbReference type="EMBL" id="PTX52495.1"/>
    </source>
</evidence>
<feature type="compositionally biased region" description="Acidic residues" evidence="2">
    <location>
        <begin position="486"/>
        <end position="504"/>
    </location>
</feature>
<feature type="region of interest" description="Disordered" evidence="2">
    <location>
        <begin position="569"/>
        <end position="636"/>
    </location>
</feature>
<dbReference type="EMBL" id="QBKP01000002">
    <property type="protein sequence ID" value="PTX52495.1"/>
    <property type="molecule type" value="Genomic_DNA"/>
</dbReference>
<feature type="compositionally biased region" description="Basic and acidic residues" evidence="2">
    <location>
        <begin position="419"/>
        <end position="428"/>
    </location>
</feature>
<evidence type="ECO:0000313" key="4">
    <source>
        <dbReference type="Proteomes" id="UP000244224"/>
    </source>
</evidence>
<keyword evidence="1" id="KW-0175">Coiled coil</keyword>
<feature type="compositionally biased region" description="Acidic residues" evidence="2">
    <location>
        <begin position="216"/>
        <end position="229"/>
    </location>
</feature>
<comment type="caution">
    <text evidence="3">The sequence shown here is derived from an EMBL/GenBank/DDBJ whole genome shotgun (WGS) entry which is preliminary data.</text>
</comment>
<feature type="compositionally biased region" description="Basic and acidic residues" evidence="2">
    <location>
        <begin position="460"/>
        <end position="485"/>
    </location>
</feature>
<feature type="compositionally biased region" description="Acidic residues" evidence="2">
    <location>
        <begin position="181"/>
        <end position="192"/>
    </location>
</feature>
<organism evidence="3 4">
    <name type="scientific">Gemmobacter caeni</name>
    <dbReference type="NCBI Taxonomy" id="589035"/>
    <lineage>
        <taxon>Bacteria</taxon>
        <taxon>Pseudomonadati</taxon>
        <taxon>Pseudomonadota</taxon>
        <taxon>Alphaproteobacteria</taxon>
        <taxon>Rhodobacterales</taxon>
        <taxon>Paracoccaceae</taxon>
        <taxon>Gemmobacter</taxon>
    </lineage>
</organism>
<dbReference type="Proteomes" id="UP000244224">
    <property type="component" value="Unassembled WGS sequence"/>
</dbReference>
<feature type="region of interest" description="Disordered" evidence="2">
    <location>
        <begin position="312"/>
        <end position="336"/>
    </location>
</feature>
<keyword evidence="4" id="KW-1185">Reference proteome</keyword>
<evidence type="ECO:0000256" key="2">
    <source>
        <dbReference type="SAM" id="MobiDB-lite"/>
    </source>
</evidence>
<feature type="coiled-coil region" evidence="1">
    <location>
        <begin position="695"/>
        <end position="722"/>
    </location>
</feature>
<accession>A0A2T6B8U7</accession>
<proteinExistence type="predicted"/>
<name>A0A2T6B8U7_9RHOB</name>
<dbReference type="Gene3D" id="1.10.287.1490">
    <property type="match status" value="1"/>
</dbReference>
<feature type="region of interest" description="Disordered" evidence="2">
    <location>
        <begin position="181"/>
        <end position="293"/>
    </location>
</feature>
<evidence type="ECO:0000256" key="1">
    <source>
        <dbReference type="SAM" id="Coils"/>
    </source>
</evidence>
<protein>
    <submittedName>
        <fullName evidence="3">Uncharacterized protein</fullName>
    </submittedName>
</protein>
<dbReference type="OrthoDB" id="10021472at2"/>
<feature type="region of interest" description="Disordered" evidence="2">
    <location>
        <begin position="350"/>
        <end position="510"/>
    </location>
</feature>
<feature type="compositionally biased region" description="Acidic residues" evidence="2">
    <location>
        <begin position="238"/>
        <end position="256"/>
    </location>
</feature>
<feature type="compositionally biased region" description="Basic and acidic residues" evidence="2">
    <location>
        <begin position="124"/>
        <end position="134"/>
    </location>
</feature>
<sequence>MSDQPILLGTPNDPKLIGKVDLFTGAGLDTAIAKLDAFVGGAFTDSSDEDPFPFGLGAEEVPEEERQGTAAAETAAAPQEEAILSETDSSDPDPVDQEDLDAADGLDRILDRLDSEEVAPETGPDERPLSLLDLDARSEDGLEITSAPISPIADILARTTDGVSELDAGFYDDPGLEEEIYGAAGSDEDGPDLPETVTTAKADAYDPLEDMRDFDPDLFDPDEDPDDLPETAAAAETDPFDAFDQDALDADPEEETAGAGAGYDHALPEPTPFGDPTGMGGLFPEEDFSAAGDPAQELKSDLDLPLLEETDAVSDEVQDWDPPVAPRRVATPRSEESVLDALMADLNWGGARPEEAAAPPREEVPETEDRILTDLPDEEAAPQAATTATDPEDAPEKAARNWSGIPAFLRPGAGPRLGDLSDARKPDSPADPATLSWNEVISDPVVVADGRVSDTSWNDDWDRPETEETDMTRDAEPIAEVRDVELPDAEEAPLPDTAPEETSEEAPARRGRKRLLLGVAAAALLAVGIGGFLTLSAPGPTGSSVIARAPLDQGSRLPPVADFVPATTETGIPFGPASDQAPETGPETAQTGADGSSEDPNLVTANPVEPVNDLAEGVSPDPAQAPDTTVLAGDLPITNPSAPVIVETGAPEEVVAPETAVLTDPAVAGVPSEIAELMREIGRPETASGASSEQVRVLETRLSELETRLATTLERAEAASSELTGLTDQITGVMQRNSEQAERIDRMERMIRGQSAILAQVGQMEESLEQTQIVLLDVSARIGKVEGQNPADRDAVNRALADLESRIQALTANMSILARMSIEGVDALRAPNASSATSEVRTAPARADEAGGANTVFRTQQGGFRISSDAAGRVPANVKKDDFIEGYGYVLDVLPASDGQRLVVMENGSVLIPTAD</sequence>
<feature type="region of interest" description="Disordered" evidence="2">
    <location>
        <begin position="42"/>
        <end position="134"/>
    </location>
</feature>
<feature type="coiled-coil region" evidence="1">
    <location>
        <begin position="793"/>
        <end position="820"/>
    </location>
</feature>